<feature type="compositionally biased region" description="Low complexity" evidence="1">
    <location>
        <begin position="8"/>
        <end position="22"/>
    </location>
</feature>
<name>A0A2P5EW45_TREOI</name>
<evidence type="ECO:0000313" key="2">
    <source>
        <dbReference type="EMBL" id="PON89764.1"/>
    </source>
</evidence>
<evidence type="ECO:0000313" key="3">
    <source>
        <dbReference type="Proteomes" id="UP000237000"/>
    </source>
</evidence>
<feature type="compositionally biased region" description="Basic and acidic residues" evidence="1">
    <location>
        <begin position="27"/>
        <end position="62"/>
    </location>
</feature>
<protein>
    <submittedName>
        <fullName evidence="2">Uncharacterized protein</fullName>
    </submittedName>
</protein>
<comment type="caution">
    <text evidence="2">The sequence shown here is derived from an EMBL/GenBank/DDBJ whole genome shotgun (WGS) entry which is preliminary data.</text>
</comment>
<dbReference type="InParanoid" id="A0A2P5EW45"/>
<accession>A0A2P5EW45</accession>
<gene>
    <name evidence="2" type="ORF">TorRG33x02_144440</name>
</gene>
<dbReference type="OrthoDB" id="10356802at2759"/>
<reference evidence="3" key="1">
    <citation type="submission" date="2016-06" db="EMBL/GenBank/DDBJ databases">
        <title>Parallel loss of symbiosis genes in relatives of nitrogen-fixing non-legume Parasponia.</title>
        <authorList>
            <person name="Van Velzen R."/>
            <person name="Holmer R."/>
            <person name="Bu F."/>
            <person name="Rutten L."/>
            <person name="Van Zeijl A."/>
            <person name="Liu W."/>
            <person name="Santuari L."/>
            <person name="Cao Q."/>
            <person name="Sharma T."/>
            <person name="Shen D."/>
            <person name="Roswanjaya Y."/>
            <person name="Wardhani T."/>
            <person name="Kalhor M.S."/>
            <person name="Jansen J."/>
            <person name="Van den Hoogen J."/>
            <person name="Gungor B."/>
            <person name="Hartog M."/>
            <person name="Hontelez J."/>
            <person name="Verver J."/>
            <person name="Yang W.-C."/>
            <person name="Schijlen E."/>
            <person name="Repin R."/>
            <person name="Schilthuizen M."/>
            <person name="Schranz E."/>
            <person name="Heidstra R."/>
            <person name="Miyata K."/>
            <person name="Fedorova E."/>
            <person name="Kohlen W."/>
            <person name="Bisseling T."/>
            <person name="Smit S."/>
            <person name="Geurts R."/>
        </authorList>
    </citation>
    <scope>NUCLEOTIDE SEQUENCE [LARGE SCALE GENOMIC DNA]</scope>
    <source>
        <strain evidence="3">cv. RG33-2</strain>
    </source>
</reference>
<dbReference type="AlphaFoldDB" id="A0A2P5EW45"/>
<keyword evidence="3" id="KW-1185">Reference proteome</keyword>
<proteinExistence type="predicted"/>
<evidence type="ECO:0000256" key="1">
    <source>
        <dbReference type="SAM" id="MobiDB-lite"/>
    </source>
</evidence>
<dbReference type="EMBL" id="JXTC01000090">
    <property type="protein sequence ID" value="PON89764.1"/>
    <property type="molecule type" value="Genomic_DNA"/>
</dbReference>
<feature type="region of interest" description="Disordered" evidence="1">
    <location>
        <begin position="1"/>
        <end position="75"/>
    </location>
</feature>
<sequence>MLEIHNTQSHASSQSGSSSSASVTNAHIEDEVLGIRRGFRREPTIHDDSSATRGSHSGDDRSTTAINRGSGGTDSSYAEDFVITCTRCQHVYLCSYPSGVHFDIIWHDAPASATATSFLPSSTDSSRK</sequence>
<dbReference type="Proteomes" id="UP000237000">
    <property type="component" value="Unassembled WGS sequence"/>
</dbReference>
<organism evidence="2 3">
    <name type="scientific">Trema orientale</name>
    <name type="common">Charcoal tree</name>
    <name type="synonym">Celtis orientalis</name>
    <dbReference type="NCBI Taxonomy" id="63057"/>
    <lineage>
        <taxon>Eukaryota</taxon>
        <taxon>Viridiplantae</taxon>
        <taxon>Streptophyta</taxon>
        <taxon>Embryophyta</taxon>
        <taxon>Tracheophyta</taxon>
        <taxon>Spermatophyta</taxon>
        <taxon>Magnoliopsida</taxon>
        <taxon>eudicotyledons</taxon>
        <taxon>Gunneridae</taxon>
        <taxon>Pentapetalae</taxon>
        <taxon>rosids</taxon>
        <taxon>fabids</taxon>
        <taxon>Rosales</taxon>
        <taxon>Cannabaceae</taxon>
        <taxon>Trema</taxon>
    </lineage>
</organism>